<gene>
    <name evidence="2" type="ORF">KO481_26855</name>
</gene>
<keyword evidence="3" id="KW-1185">Reference proteome</keyword>
<reference evidence="2 3" key="1">
    <citation type="submission" date="2021-06" db="EMBL/GenBank/DDBJ databases">
        <title>Actinomycetes sequencing.</title>
        <authorList>
            <person name="Shan Q."/>
        </authorList>
    </citation>
    <scope>NUCLEOTIDE SEQUENCE [LARGE SCALE GENOMIC DNA]</scope>
    <source>
        <strain evidence="2 3">NEAU-G5</strain>
    </source>
</reference>
<dbReference type="RefSeq" id="WP_215920948.1">
    <property type="nucleotide sequence ID" value="NZ_JAHKNI010000009.1"/>
</dbReference>
<evidence type="ECO:0000313" key="3">
    <source>
        <dbReference type="Proteomes" id="UP000733379"/>
    </source>
</evidence>
<accession>A0ABS6B4B8</accession>
<proteinExistence type="predicted"/>
<keyword evidence="1" id="KW-0732">Signal</keyword>
<evidence type="ECO:0000256" key="1">
    <source>
        <dbReference type="SAM" id="SignalP"/>
    </source>
</evidence>
<comment type="caution">
    <text evidence="2">The sequence shown here is derived from an EMBL/GenBank/DDBJ whole genome shotgun (WGS) entry which is preliminary data.</text>
</comment>
<feature type="chain" id="PRO_5045757481" evidence="1">
    <location>
        <begin position="26"/>
        <end position="71"/>
    </location>
</feature>
<dbReference type="Proteomes" id="UP000733379">
    <property type="component" value="Unassembled WGS sequence"/>
</dbReference>
<protein>
    <submittedName>
        <fullName evidence="2">Uncharacterized protein</fullName>
    </submittedName>
</protein>
<name>A0ABS6B4B8_9NOCA</name>
<sequence>MKKFGIAAAAVFACLIGISAPIASADAWTDGQVQWENCKDSVHSDGYCHQLLNGHGPHAPAPAPAPTGSAG</sequence>
<evidence type="ECO:0000313" key="2">
    <source>
        <dbReference type="EMBL" id="MBU3065136.1"/>
    </source>
</evidence>
<dbReference type="EMBL" id="JAHKNI010000009">
    <property type="protein sequence ID" value="MBU3065136.1"/>
    <property type="molecule type" value="Genomic_DNA"/>
</dbReference>
<feature type="signal peptide" evidence="1">
    <location>
        <begin position="1"/>
        <end position="25"/>
    </location>
</feature>
<organism evidence="2 3">
    <name type="scientific">Nocardia albiluteola</name>
    <dbReference type="NCBI Taxonomy" id="2842303"/>
    <lineage>
        <taxon>Bacteria</taxon>
        <taxon>Bacillati</taxon>
        <taxon>Actinomycetota</taxon>
        <taxon>Actinomycetes</taxon>
        <taxon>Mycobacteriales</taxon>
        <taxon>Nocardiaceae</taxon>
        <taxon>Nocardia</taxon>
    </lineage>
</organism>